<organism evidence="8 9">
    <name type="scientific">Sinanaerobacter chloroacetimidivorans</name>
    <dbReference type="NCBI Taxonomy" id="2818044"/>
    <lineage>
        <taxon>Bacteria</taxon>
        <taxon>Bacillati</taxon>
        <taxon>Bacillota</taxon>
        <taxon>Clostridia</taxon>
        <taxon>Peptostreptococcales</taxon>
        <taxon>Anaerovoracaceae</taxon>
        <taxon>Sinanaerobacter</taxon>
    </lineage>
</organism>
<proteinExistence type="predicted"/>
<keyword evidence="4 6" id="KW-1133">Transmembrane helix</keyword>
<dbReference type="GO" id="GO:0005886">
    <property type="term" value="C:plasma membrane"/>
    <property type="evidence" value="ECO:0007669"/>
    <property type="project" value="UniProtKB-SubCell"/>
</dbReference>
<reference evidence="8" key="2">
    <citation type="submission" date="2021-04" db="EMBL/GenBank/DDBJ databases">
        <authorList>
            <person name="Liu J."/>
        </authorList>
    </citation>
    <scope>NUCLEOTIDE SEQUENCE</scope>
    <source>
        <strain evidence="8">BAD-6</strain>
    </source>
</reference>
<keyword evidence="2" id="KW-1003">Cell membrane</keyword>
<dbReference type="RefSeq" id="WP_227019827.1">
    <property type="nucleotide sequence ID" value="NZ_JAGSND010000015.1"/>
</dbReference>
<dbReference type="PANTHER" id="PTHR33545:SF5">
    <property type="entry name" value="UPF0750 MEMBRANE PROTEIN YITT"/>
    <property type="match status" value="1"/>
</dbReference>
<feature type="transmembrane region" description="Helical" evidence="6">
    <location>
        <begin position="105"/>
        <end position="125"/>
    </location>
</feature>
<dbReference type="Pfam" id="PF10035">
    <property type="entry name" value="DUF2179"/>
    <property type="match status" value="1"/>
</dbReference>
<evidence type="ECO:0000259" key="7">
    <source>
        <dbReference type="Pfam" id="PF10035"/>
    </source>
</evidence>
<dbReference type="PANTHER" id="PTHR33545">
    <property type="entry name" value="UPF0750 MEMBRANE PROTEIN YITT-RELATED"/>
    <property type="match status" value="1"/>
</dbReference>
<feature type="transmembrane region" description="Helical" evidence="6">
    <location>
        <begin position="169"/>
        <end position="190"/>
    </location>
</feature>
<dbReference type="AlphaFoldDB" id="A0A8J7W5Y2"/>
<evidence type="ECO:0000256" key="1">
    <source>
        <dbReference type="ARBA" id="ARBA00004651"/>
    </source>
</evidence>
<dbReference type="InterPro" id="IPR019264">
    <property type="entry name" value="DUF2179"/>
</dbReference>
<evidence type="ECO:0000256" key="2">
    <source>
        <dbReference type="ARBA" id="ARBA00022475"/>
    </source>
</evidence>
<evidence type="ECO:0000256" key="4">
    <source>
        <dbReference type="ARBA" id="ARBA00022989"/>
    </source>
</evidence>
<evidence type="ECO:0000313" key="8">
    <source>
        <dbReference type="EMBL" id="MBR0599688.1"/>
    </source>
</evidence>
<dbReference type="InterPro" id="IPR003740">
    <property type="entry name" value="YitT"/>
</dbReference>
<sequence length="311" mass="34252">MKIKKKIRKKKEKSKMEEIRFNDINMKELKEYAAFAGKLILGCLLISIAINGLYIPSKLLGGGLNGISMLLNIVFGWNLSMVYFILNIPIFIIGMILLSRRFMIFTILGLLFFTFSLSITSGVVIPTQSPLTTILLGGCIYGAGNGFVYSVGASTGGTDIIGKIINRRFSFSIASVGFFMNLIIIGISVYYFGVDLAVSTLAAMFVASRMTNFVVDGMNHKRMVLIVSEEKSRELAAAILKEMGRGVTVLQGTGAYTGHNKDIIYCVIGMTQVTKLKSIVKKIDRKAFVTITETAQVYGKGRGFYQMDQEV</sequence>
<comment type="subcellular location">
    <subcellularLocation>
        <location evidence="1">Cell membrane</location>
        <topology evidence="1">Multi-pass membrane protein</topology>
    </subcellularLocation>
</comment>
<dbReference type="CDD" id="cd16380">
    <property type="entry name" value="YitT_C"/>
    <property type="match status" value="1"/>
</dbReference>
<feature type="transmembrane region" description="Helical" evidence="6">
    <location>
        <begin position="75"/>
        <end position="98"/>
    </location>
</feature>
<protein>
    <submittedName>
        <fullName evidence="8">YitT family protein</fullName>
    </submittedName>
</protein>
<dbReference type="Gene3D" id="3.30.70.120">
    <property type="match status" value="1"/>
</dbReference>
<reference evidence="8" key="1">
    <citation type="submission" date="2021-04" db="EMBL/GenBank/DDBJ databases">
        <title>Sinoanaerobacter chloroacetimidivorans sp. nov., an obligate anaerobic bacterium isolated from anaerobic sludge.</title>
        <authorList>
            <person name="Bao Y."/>
        </authorList>
    </citation>
    <scope>NUCLEOTIDE SEQUENCE</scope>
    <source>
        <strain evidence="8">BAD-6</strain>
    </source>
</reference>
<dbReference type="Proteomes" id="UP000675664">
    <property type="component" value="Unassembled WGS sequence"/>
</dbReference>
<feature type="transmembrane region" description="Helical" evidence="6">
    <location>
        <begin position="131"/>
        <end position="149"/>
    </location>
</feature>
<feature type="transmembrane region" description="Helical" evidence="6">
    <location>
        <begin position="196"/>
        <end position="215"/>
    </location>
</feature>
<evidence type="ECO:0000256" key="3">
    <source>
        <dbReference type="ARBA" id="ARBA00022692"/>
    </source>
</evidence>
<keyword evidence="9" id="KW-1185">Reference proteome</keyword>
<keyword evidence="5 6" id="KW-0472">Membrane</keyword>
<feature type="transmembrane region" description="Helical" evidence="6">
    <location>
        <begin position="32"/>
        <end position="55"/>
    </location>
</feature>
<dbReference type="PIRSF" id="PIRSF006483">
    <property type="entry name" value="Membrane_protein_YitT"/>
    <property type="match status" value="1"/>
</dbReference>
<feature type="domain" description="DUF2179" evidence="7">
    <location>
        <begin position="245"/>
        <end position="299"/>
    </location>
</feature>
<dbReference type="EMBL" id="JAGSND010000015">
    <property type="protein sequence ID" value="MBR0599688.1"/>
    <property type="molecule type" value="Genomic_DNA"/>
</dbReference>
<evidence type="ECO:0000256" key="5">
    <source>
        <dbReference type="ARBA" id="ARBA00023136"/>
    </source>
</evidence>
<dbReference type="InterPro" id="IPR051461">
    <property type="entry name" value="UPF0750_membrane"/>
</dbReference>
<accession>A0A8J7W5Y2</accession>
<keyword evidence="3 6" id="KW-0812">Transmembrane</keyword>
<evidence type="ECO:0000313" key="9">
    <source>
        <dbReference type="Proteomes" id="UP000675664"/>
    </source>
</evidence>
<name>A0A8J7W5Y2_9FIRM</name>
<evidence type="ECO:0000256" key="6">
    <source>
        <dbReference type="SAM" id="Phobius"/>
    </source>
</evidence>
<comment type="caution">
    <text evidence="8">The sequence shown here is derived from an EMBL/GenBank/DDBJ whole genome shotgun (WGS) entry which is preliminary data.</text>
</comment>
<gene>
    <name evidence="8" type="ORF">KCX82_17515</name>
</gene>
<dbReference type="InterPro" id="IPR015867">
    <property type="entry name" value="N-reg_PII/ATP_PRibTrfase_C"/>
</dbReference>
<dbReference type="Pfam" id="PF02588">
    <property type="entry name" value="YitT_membrane"/>
    <property type="match status" value="1"/>
</dbReference>